<organism evidence="1 2">
    <name type="scientific">Oceanihabitans sediminis</name>
    <dbReference type="NCBI Taxonomy" id="1812012"/>
    <lineage>
        <taxon>Bacteria</taxon>
        <taxon>Pseudomonadati</taxon>
        <taxon>Bacteroidota</taxon>
        <taxon>Flavobacteriia</taxon>
        <taxon>Flavobacteriales</taxon>
        <taxon>Flavobacteriaceae</taxon>
        <taxon>Oceanihabitans</taxon>
    </lineage>
</organism>
<dbReference type="AlphaFoldDB" id="A0A368P2P0"/>
<proteinExistence type="predicted"/>
<evidence type="ECO:0000313" key="2">
    <source>
        <dbReference type="Proteomes" id="UP000252249"/>
    </source>
</evidence>
<protein>
    <submittedName>
        <fullName evidence="1">Uncharacterized protein</fullName>
    </submittedName>
</protein>
<reference evidence="1 2" key="1">
    <citation type="submission" date="2018-07" db="EMBL/GenBank/DDBJ databases">
        <title>Oceanihabitans testaceum sp. nov., isolated from marine sediment.</title>
        <authorList>
            <person name="Li C.-M."/>
        </authorList>
    </citation>
    <scope>NUCLEOTIDE SEQUENCE [LARGE SCALE GENOMIC DNA]</scope>
    <source>
        <strain evidence="1 2">S9-10</strain>
    </source>
</reference>
<dbReference type="Proteomes" id="UP000252249">
    <property type="component" value="Unassembled WGS sequence"/>
</dbReference>
<sequence length="65" mass="7798">MLLKIAFSADLSRAYLEKMLESDNDFIEVIRSYEKLICCLELYSENLLAKDLPFYSSMKKWFRYT</sequence>
<dbReference type="EMBL" id="QPIG01000005">
    <property type="protein sequence ID" value="RCU56686.1"/>
    <property type="molecule type" value="Genomic_DNA"/>
</dbReference>
<keyword evidence="2" id="KW-1185">Reference proteome</keyword>
<name>A0A368P2P0_9FLAO</name>
<gene>
    <name evidence="1" type="ORF">DU428_12410</name>
</gene>
<comment type="caution">
    <text evidence="1">The sequence shown here is derived from an EMBL/GenBank/DDBJ whole genome shotgun (WGS) entry which is preliminary data.</text>
</comment>
<evidence type="ECO:0000313" key="1">
    <source>
        <dbReference type="EMBL" id="RCU56686.1"/>
    </source>
</evidence>
<accession>A0A368P2P0</accession>